<keyword evidence="5" id="KW-1185">Reference proteome</keyword>
<dbReference type="Pfam" id="PF05130">
    <property type="entry name" value="FlgN"/>
    <property type="match status" value="1"/>
</dbReference>
<dbReference type="GO" id="GO:0044780">
    <property type="term" value="P:bacterial-type flagellum assembly"/>
    <property type="evidence" value="ECO:0007669"/>
    <property type="project" value="InterPro"/>
</dbReference>
<dbReference type="EMBL" id="SNZP01000003">
    <property type="protein sequence ID" value="TDR81459.1"/>
    <property type="molecule type" value="Genomic_DNA"/>
</dbReference>
<reference evidence="4 5" key="1">
    <citation type="submission" date="2019-03" db="EMBL/GenBank/DDBJ databases">
        <title>Genomic Encyclopedia of Type Strains, Phase III (KMG-III): the genomes of soil and plant-associated and newly described type strains.</title>
        <authorList>
            <person name="Whitman W."/>
        </authorList>
    </citation>
    <scope>NUCLEOTIDE SEQUENCE [LARGE SCALE GENOMIC DNA]</scope>
    <source>
        <strain evidence="4 5">CECT 8976</strain>
    </source>
</reference>
<evidence type="ECO:0000256" key="3">
    <source>
        <dbReference type="ARBA" id="ARBA00022795"/>
    </source>
</evidence>
<evidence type="ECO:0000313" key="4">
    <source>
        <dbReference type="EMBL" id="TDR81459.1"/>
    </source>
</evidence>
<gene>
    <name evidence="4" type="ORF">DFP86_103112</name>
</gene>
<proteinExistence type="inferred from homology"/>
<dbReference type="SUPFAM" id="SSF140566">
    <property type="entry name" value="FlgN-like"/>
    <property type="match status" value="1"/>
</dbReference>
<keyword evidence="4" id="KW-0969">Cilium</keyword>
<evidence type="ECO:0000313" key="5">
    <source>
        <dbReference type="Proteomes" id="UP000295611"/>
    </source>
</evidence>
<keyword evidence="4" id="KW-0966">Cell projection</keyword>
<dbReference type="InterPro" id="IPR036679">
    <property type="entry name" value="FlgN-like_sf"/>
</dbReference>
<dbReference type="Gene3D" id="1.20.58.300">
    <property type="entry name" value="FlgN-like"/>
    <property type="match status" value="1"/>
</dbReference>
<comment type="function">
    <text evidence="1">Required for the efficient initiation of filament assembly.</text>
</comment>
<protein>
    <submittedName>
        <fullName evidence="4">Flagella synthesis protein FlgN</fullName>
    </submittedName>
</protein>
<dbReference type="Proteomes" id="UP000295611">
    <property type="component" value="Unassembled WGS sequence"/>
</dbReference>
<comment type="similarity">
    <text evidence="2">Belongs to the FlgN family.</text>
</comment>
<evidence type="ECO:0000256" key="2">
    <source>
        <dbReference type="ARBA" id="ARBA00007703"/>
    </source>
</evidence>
<dbReference type="RefSeq" id="WP_133678832.1">
    <property type="nucleotide sequence ID" value="NZ_SNZP01000003.1"/>
</dbReference>
<organism evidence="4 5">
    <name type="scientific">Paludibacterium purpuratum</name>
    <dbReference type="NCBI Taxonomy" id="1144873"/>
    <lineage>
        <taxon>Bacteria</taxon>
        <taxon>Pseudomonadati</taxon>
        <taxon>Pseudomonadota</taxon>
        <taxon>Betaproteobacteria</taxon>
        <taxon>Neisseriales</taxon>
        <taxon>Chromobacteriaceae</taxon>
        <taxon>Paludibacterium</taxon>
    </lineage>
</organism>
<keyword evidence="3" id="KW-1005">Bacterial flagellum biogenesis</keyword>
<keyword evidence="4" id="KW-0282">Flagellum</keyword>
<dbReference type="InterPro" id="IPR007809">
    <property type="entry name" value="FlgN-like"/>
</dbReference>
<accession>A0A4V6PZA6</accession>
<dbReference type="OrthoDB" id="8594749at2"/>
<name>A0A4V6PZA6_9NEIS</name>
<sequence length="154" mass="16885">MADIELFAKLCRDETEQVSRLIAFLEQEQQALIAGEALRLEALADEKGRALEALALVSRERQLWLRAQGVTDRESVLTWLKDKPQACEAWFLLESSLGRAMALNEFNGKQINLGLHRTHEALGVLKSAAASMMSYGPDGAQAEVPIGGRHLGSA</sequence>
<dbReference type="AlphaFoldDB" id="A0A4V6PZA6"/>
<comment type="caution">
    <text evidence="4">The sequence shown here is derived from an EMBL/GenBank/DDBJ whole genome shotgun (WGS) entry which is preliminary data.</text>
</comment>
<evidence type="ECO:0000256" key="1">
    <source>
        <dbReference type="ARBA" id="ARBA00002397"/>
    </source>
</evidence>